<evidence type="ECO:0000313" key="1">
    <source>
        <dbReference type="EMBL" id="BCK00866.1"/>
    </source>
</evidence>
<reference evidence="1 2" key="1">
    <citation type="submission" date="2020-08" db="EMBL/GenBank/DDBJ databases">
        <title>Draft genome sequencing of an Anaerocolumna strain isolated from anoxic soil subjected to BSD treatment.</title>
        <authorList>
            <person name="Uek A."/>
            <person name="Tonouchi A."/>
        </authorList>
    </citation>
    <scope>NUCLEOTIDE SEQUENCE [LARGE SCALE GENOMIC DNA]</scope>
    <source>
        <strain evidence="1 2">CTTW</strain>
    </source>
</reference>
<dbReference type="Proteomes" id="UP000515703">
    <property type="component" value="Chromosome"/>
</dbReference>
<dbReference type="KEGG" id="acht:bsdcttw_39060"/>
<name>A0A7I8DUP5_9FIRM</name>
<protein>
    <recommendedName>
        <fullName evidence="3">Phage protein</fullName>
    </recommendedName>
</protein>
<reference evidence="1 2" key="2">
    <citation type="submission" date="2020-08" db="EMBL/GenBank/DDBJ databases">
        <authorList>
            <person name="Ueki A."/>
            <person name="Tonouchi A."/>
        </authorList>
    </citation>
    <scope>NUCLEOTIDE SEQUENCE [LARGE SCALE GENOMIC DNA]</scope>
    <source>
        <strain evidence="1 2">CTTW</strain>
    </source>
</reference>
<sequence length="197" mass="23097">MNPGELKEKISILSLNQTATAYSWELTSDSWGKVEQLRSCNRFKKSGSDVKLLRFTLRKRDDLTLHKAFLWRGMHCHLLDIQEEGWSYYKVYAALREPLSCSVEQRGEPKLNMLNRPVYDNGTKITFPGYLMEESLEITQAIPMSYRESKYRLITPKSIILQPGDLVTVNDITYRMILPHTLHEYKNEYEIMVKEEL</sequence>
<dbReference type="RefSeq" id="WP_185256496.1">
    <property type="nucleotide sequence ID" value="NZ_AP023368.1"/>
</dbReference>
<accession>A0A7I8DUP5</accession>
<gene>
    <name evidence="1" type="ORF">bsdcttw_39060</name>
</gene>
<dbReference type="AlphaFoldDB" id="A0A7I8DUP5"/>
<organism evidence="1 2">
    <name type="scientific">Anaerocolumna chitinilytica</name>
    <dbReference type="NCBI Taxonomy" id="1727145"/>
    <lineage>
        <taxon>Bacteria</taxon>
        <taxon>Bacillati</taxon>
        <taxon>Bacillota</taxon>
        <taxon>Clostridia</taxon>
        <taxon>Lachnospirales</taxon>
        <taxon>Lachnospiraceae</taxon>
        <taxon>Anaerocolumna</taxon>
    </lineage>
</organism>
<keyword evidence="2" id="KW-1185">Reference proteome</keyword>
<evidence type="ECO:0008006" key="3">
    <source>
        <dbReference type="Google" id="ProtNLM"/>
    </source>
</evidence>
<evidence type="ECO:0000313" key="2">
    <source>
        <dbReference type="Proteomes" id="UP000515703"/>
    </source>
</evidence>
<dbReference type="EMBL" id="AP023368">
    <property type="protein sequence ID" value="BCK00866.1"/>
    <property type="molecule type" value="Genomic_DNA"/>
</dbReference>
<proteinExistence type="predicted"/>